<dbReference type="InterPro" id="IPR029063">
    <property type="entry name" value="SAM-dependent_MTases_sf"/>
</dbReference>
<proteinExistence type="inferred from homology"/>
<dbReference type="AlphaFoldDB" id="A0A231V234"/>
<keyword evidence="8" id="KW-1185">Reference proteome</keyword>
<protein>
    <recommendedName>
        <fullName evidence="6">Ribosomal RNA small subunit methyltransferase G</fullName>
        <ecNumber evidence="6">2.1.1.170</ecNumber>
    </recommendedName>
    <alternativeName>
        <fullName evidence="6">16S rRNA 7-methylguanosine methyltransferase</fullName>
        <shortName evidence="6">16S rRNA m7G methyltransferase</shortName>
    </alternativeName>
</protein>
<comment type="subcellular location">
    <subcellularLocation>
        <location evidence="6">Cytoplasm</location>
    </subcellularLocation>
</comment>
<dbReference type="Gene3D" id="3.40.50.150">
    <property type="entry name" value="Vaccinia Virus protein VP39"/>
    <property type="match status" value="1"/>
</dbReference>
<evidence type="ECO:0000256" key="2">
    <source>
        <dbReference type="ARBA" id="ARBA00022552"/>
    </source>
</evidence>
<feature type="binding site" evidence="6">
    <location>
        <position position="61"/>
    </location>
    <ligand>
        <name>S-adenosyl-L-methionine</name>
        <dbReference type="ChEBI" id="CHEBI:59789"/>
    </ligand>
</feature>
<dbReference type="PANTHER" id="PTHR31760">
    <property type="entry name" value="S-ADENOSYL-L-METHIONINE-DEPENDENT METHYLTRANSFERASES SUPERFAMILY PROTEIN"/>
    <property type="match status" value="1"/>
</dbReference>
<keyword evidence="3 6" id="KW-0489">Methyltransferase</keyword>
<keyword evidence="1 6" id="KW-0963">Cytoplasm</keyword>
<feature type="binding site" evidence="6">
    <location>
        <position position="130"/>
    </location>
    <ligand>
        <name>S-adenosyl-L-methionine</name>
        <dbReference type="ChEBI" id="CHEBI:59789"/>
    </ligand>
</feature>
<evidence type="ECO:0000256" key="1">
    <source>
        <dbReference type="ARBA" id="ARBA00022490"/>
    </source>
</evidence>
<comment type="caution">
    <text evidence="7">The sequence shown here is derived from an EMBL/GenBank/DDBJ whole genome shotgun (WGS) entry which is preliminary data.</text>
</comment>
<name>A0A231V234_9HYPH</name>
<dbReference type="Pfam" id="PF02527">
    <property type="entry name" value="GidB"/>
    <property type="match status" value="1"/>
</dbReference>
<keyword evidence="5 6" id="KW-0949">S-adenosyl-L-methionine</keyword>
<dbReference type="Proteomes" id="UP000215405">
    <property type="component" value="Unassembled WGS sequence"/>
</dbReference>
<evidence type="ECO:0000313" key="8">
    <source>
        <dbReference type="Proteomes" id="UP000215405"/>
    </source>
</evidence>
<comment type="similarity">
    <text evidence="6">Belongs to the methyltransferase superfamily. RNA methyltransferase RsmG family.</text>
</comment>
<feature type="binding site" evidence="6">
    <location>
        <begin position="114"/>
        <end position="115"/>
    </location>
    <ligand>
        <name>S-adenosyl-L-methionine</name>
        <dbReference type="ChEBI" id="CHEBI:59789"/>
    </ligand>
</feature>
<dbReference type="HAMAP" id="MF_00074">
    <property type="entry name" value="16SrRNA_methyltr_G"/>
    <property type="match status" value="1"/>
</dbReference>
<accession>A0A231V234</accession>
<feature type="binding site" evidence="6">
    <location>
        <position position="66"/>
    </location>
    <ligand>
        <name>S-adenosyl-L-methionine</name>
        <dbReference type="ChEBI" id="CHEBI:59789"/>
    </ligand>
</feature>
<dbReference type="GO" id="GO:0005829">
    <property type="term" value="C:cytosol"/>
    <property type="evidence" value="ECO:0007669"/>
    <property type="project" value="TreeGrafter"/>
</dbReference>
<comment type="function">
    <text evidence="6">Specifically methylates the N7 position of guanine in position 527 of 16S rRNA.</text>
</comment>
<gene>
    <name evidence="6" type="primary">rsmG</name>
    <name evidence="7" type="ORF">B7H23_04895</name>
</gene>
<evidence type="ECO:0000313" key="7">
    <source>
        <dbReference type="EMBL" id="OXT02253.1"/>
    </source>
</evidence>
<dbReference type="EMBL" id="NBYO01000001">
    <property type="protein sequence ID" value="OXT02253.1"/>
    <property type="molecule type" value="Genomic_DNA"/>
</dbReference>
<evidence type="ECO:0000256" key="6">
    <source>
        <dbReference type="HAMAP-Rule" id="MF_00074"/>
    </source>
</evidence>
<keyword evidence="4 6" id="KW-0808">Transferase</keyword>
<dbReference type="EC" id="2.1.1.170" evidence="6"/>
<reference evidence="8" key="1">
    <citation type="journal article" date="2017" name="Int. J. Syst. Evol. Microbiol.">
        <title>Notoacmeibacter marinus gen. nov., sp. nov., isolated from the gut of a limpet and proposal of Notoacmeibacteraceae fam. nov. in the order Rhizobiales of the class Alphaproteobacteria.</title>
        <authorList>
            <person name="Huang Z."/>
            <person name="Guo F."/>
            <person name="Lai Q."/>
        </authorList>
    </citation>
    <scope>NUCLEOTIDE SEQUENCE [LARGE SCALE GENOMIC DNA]</scope>
    <source>
        <strain evidence="8">XMTR2A4</strain>
    </source>
</reference>
<dbReference type="NCBIfam" id="TIGR00138">
    <property type="entry name" value="rsmG_gidB"/>
    <property type="match status" value="1"/>
</dbReference>
<comment type="caution">
    <text evidence="6">Lacks conserved residue(s) required for the propagation of feature annotation.</text>
</comment>
<comment type="catalytic activity">
    <reaction evidence="6">
        <text>guanosine(527) in 16S rRNA + S-adenosyl-L-methionine = N(7)-methylguanosine(527) in 16S rRNA + S-adenosyl-L-homocysteine</text>
        <dbReference type="Rhea" id="RHEA:42732"/>
        <dbReference type="Rhea" id="RHEA-COMP:10209"/>
        <dbReference type="Rhea" id="RHEA-COMP:10210"/>
        <dbReference type="ChEBI" id="CHEBI:57856"/>
        <dbReference type="ChEBI" id="CHEBI:59789"/>
        <dbReference type="ChEBI" id="CHEBI:74269"/>
        <dbReference type="ChEBI" id="CHEBI:74480"/>
        <dbReference type="EC" id="2.1.1.170"/>
    </reaction>
</comment>
<dbReference type="GO" id="GO:0070043">
    <property type="term" value="F:rRNA (guanine-N7-)-methyltransferase activity"/>
    <property type="evidence" value="ECO:0007669"/>
    <property type="project" value="UniProtKB-UniRule"/>
</dbReference>
<dbReference type="SUPFAM" id="SSF53335">
    <property type="entry name" value="S-adenosyl-L-methionine-dependent methyltransferases"/>
    <property type="match status" value="1"/>
</dbReference>
<dbReference type="PANTHER" id="PTHR31760:SF0">
    <property type="entry name" value="S-ADENOSYL-L-METHIONINE-DEPENDENT METHYLTRANSFERASES SUPERFAMILY PROTEIN"/>
    <property type="match status" value="1"/>
</dbReference>
<dbReference type="InterPro" id="IPR003682">
    <property type="entry name" value="rRNA_ssu_MeTfrase_G"/>
</dbReference>
<organism evidence="7 8">
    <name type="scientific">Notoacmeibacter marinus</name>
    <dbReference type="NCBI Taxonomy" id="1876515"/>
    <lineage>
        <taxon>Bacteria</taxon>
        <taxon>Pseudomonadati</taxon>
        <taxon>Pseudomonadota</taxon>
        <taxon>Alphaproteobacteria</taxon>
        <taxon>Hyphomicrobiales</taxon>
        <taxon>Notoacmeibacteraceae</taxon>
        <taxon>Notoacmeibacter</taxon>
    </lineage>
</organism>
<sequence>MAVSRETEAYLTQYETLFRTWNARINLASSATLSDFRARHIEDSLQLLHLAKAGRQWIDLGSGGGLPGIPLGIALAEQDGAHIHLVESNRKKTAFLLSCVAQCRAAASVHPVRIEVASEQVTKVDYVTARALAPLTDLLSLAEPWLSNGAVGLFHKGRSHEGEIADAKSRYSFEMTVHQSLIDQESVILRIQNPVRL</sequence>
<evidence type="ECO:0000256" key="5">
    <source>
        <dbReference type="ARBA" id="ARBA00022691"/>
    </source>
</evidence>
<keyword evidence="2 6" id="KW-0698">rRNA processing</keyword>
<evidence type="ECO:0000256" key="3">
    <source>
        <dbReference type="ARBA" id="ARBA00022603"/>
    </source>
</evidence>
<dbReference type="RefSeq" id="WP_094076210.1">
    <property type="nucleotide sequence ID" value="NZ_NBYO01000001.1"/>
</dbReference>
<evidence type="ECO:0000256" key="4">
    <source>
        <dbReference type="ARBA" id="ARBA00022679"/>
    </source>
</evidence>
<dbReference type="PIRSF" id="PIRSF003078">
    <property type="entry name" value="GidB"/>
    <property type="match status" value="1"/>
</dbReference>